<gene>
    <name evidence="3" type="ORF">QUG98_03140</name>
</gene>
<evidence type="ECO:0000313" key="4">
    <source>
        <dbReference type="Proteomes" id="UP001235720"/>
    </source>
</evidence>
<dbReference type="GO" id="GO:0016787">
    <property type="term" value="F:hydrolase activity"/>
    <property type="evidence" value="ECO:0007669"/>
    <property type="project" value="UniProtKB-KW"/>
</dbReference>
<proteinExistence type="predicted"/>
<keyword evidence="3" id="KW-0378">Hydrolase</keyword>
<keyword evidence="4" id="KW-1185">Reference proteome</keyword>
<dbReference type="InterPro" id="IPR036514">
    <property type="entry name" value="SGNH_hydro_sf"/>
</dbReference>
<feature type="signal peptide" evidence="1">
    <location>
        <begin position="1"/>
        <end position="18"/>
    </location>
</feature>
<dbReference type="RefSeq" id="WP_289469163.1">
    <property type="nucleotide sequence ID" value="NZ_JAUCMM010000001.1"/>
</dbReference>
<comment type="caution">
    <text evidence="3">The sequence shown here is derived from an EMBL/GenBank/DDBJ whole genome shotgun (WGS) entry which is preliminary data.</text>
</comment>
<reference evidence="3 4" key="1">
    <citation type="submission" date="2023-06" db="EMBL/GenBank/DDBJ databases">
        <authorList>
            <person name="Feng G."/>
            <person name="Li J."/>
            <person name="Zhu H."/>
        </authorList>
    </citation>
    <scope>NUCLEOTIDE SEQUENCE [LARGE SCALE GENOMIC DNA]</scope>
    <source>
        <strain evidence="3 4">RHCJP20</strain>
    </source>
</reference>
<evidence type="ECO:0000259" key="2">
    <source>
        <dbReference type="Pfam" id="PF13472"/>
    </source>
</evidence>
<accession>A0ABT7TCY4</accession>
<dbReference type="Proteomes" id="UP001235720">
    <property type="component" value="Unassembled WGS sequence"/>
</dbReference>
<dbReference type="SUPFAM" id="SSF52266">
    <property type="entry name" value="SGNH hydrolase"/>
    <property type="match status" value="1"/>
</dbReference>
<feature type="domain" description="SGNH hydrolase-type esterase" evidence="2">
    <location>
        <begin position="62"/>
        <end position="216"/>
    </location>
</feature>
<dbReference type="InterPro" id="IPR013830">
    <property type="entry name" value="SGNH_hydro"/>
</dbReference>
<dbReference type="Gene3D" id="3.40.50.1110">
    <property type="entry name" value="SGNH hydrolase"/>
    <property type="match status" value="1"/>
</dbReference>
<sequence>MRVLRTLVVASVALTVVAAGSYVSNLTHGAISRQAACDEVRSYLKNTGPVERIGHGFRTISVLGDSYSTGDTLADRHDTWTRTLAASTSARVDVVAQGGTGFVNPGFCGDGSFAERARDIPDDGSQLLIEGGLNDVGEDPTVVKSAAGALIARFAGRDVVVIGPVNAPGVTGEQVVDRALRTASDEHGARYVSALGWTGLSFGADRKHLTAAGHAAYAGHVLAALERR</sequence>
<evidence type="ECO:0000313" key="3">
    <source>
        <dbReference type="EMBL" id="MDM7887441.1"/>
    </source>
</evidence>
<dbReference type="EMBL" id="JAUCMM010000001">
    <property type="protein sequence ID" value="MDM7887441.1"/>
    <property type="molecule type" value="Genomic_DNA"/>
</dbReference>
<name>A0ABT7TCY4_9MICO</name>
<evidence type="ECO:0000256" key="1">
    <source>
        <dbReference type="SAM" id="SignalP"/>
    </source>
</evidence>
<organism evidence="3 4">
    <name type="scientific">Curtobacterium subtropicum</name>
    <dbReference type="NCBI Taxonomy" id="3055138"/>
    <lineage>
        <taxon>Bacteria</taxon>
        <taxon>Bacillati</taxon>
        <taxon>Actinomycetota</taxon>
        <taxon>Actinomycetes</taxon>
        <taxon>Micrococcales</taxon>
        <taxon>Microbacteriaceae</taxon>
        <taxon>Curtobacterium</taxon>
    </lineage>
</organism>
<dbReference type="EC" id="3.1.-.-" evidence="3"/>
<dbReference type="Pfam" id="PF13472">
    <property type="entry name" value="Lipase_GDSL_2"/>
    <property type="match status" value="1"/>
</dbReference>
<protein>
    <submittedName>
        <fullName evidence="3">SGNH/GDSL hydrolase family protein</fullName>
        <ecNumber evidence="3">3.1.-.-</ecNumber>
    </submittedName>
</protein>
<feature type="chain" id="PRO_5046665687" evidence="1">
    <location>
        <begin position="19"/>
        <end position="228"/>
    </location>
</feature>
<keyword evidence="1" id="KW-0732">Signal</keyword>